<dbReference type="SUPFAM" id="SSF52540">
    <property type="entry name" value="P-loop containing nucleoside triphosphate hydrolases"/>
    <property type="match status" value="1"/>
</dbReference>
<protein>
    <recommendedName>
        <fullName evidence="3">AAA family ATPase</fullName>
    </recommendedName>
</protein>
<organism evidence="1 2">
    <name type="scientific">Microbacterium resistens</name>
    <dbReference type="NCBI Taxonomy" id="156977"/>
    <lineage>
        <taxon>Bacteria</taxon>
        <taxon>Bacillati</taxon>
        <taxon>Actinomycetota</taxon>
        <taxon>Actinomycetes</taxon>
        <taxon>Micrococcales</taxon>
        <taxon>Microbacteriaceae</taxon>
        <taxon>Microbacterium</taxon>
    </lineage>
</organism>
<gene>
    <name evidence="1" type="ORF">J2Y69_000582</name>
</gene>
<comment type="caution">
    <text evidence="1">The sequence shown here is derived from an EMBL/GenBank/DDBJ whole genome shotgun (WGS) entry which is preliminary data.</text>
</comment>
<keyword evidence="2" id="KW-1185">Reference proteome</keyword>
<evidence type="ECO:0008006" key="3">
    <source>
        <dbReference type="Google" id="ProtNLM"/>
    </source>
</evidence>
<evidence type="ECO:0000313" key="1">
    <source>
        <dbReference type="EMBL" id="MDR6865997.1"/>
    </source>
</evidence>
<dbReference type="EMBL" id="JAVDUM010000002">
    <property type="protein sequence ID" value="MDR6865997.1"/>
    <property type="molecule type" value="Genomic_DNA"/>
</dbReference>
<evidence type="ECO:0000313" key="2">
    <source>
        <dbReference type="Proteomes" id="UP001259347"/>
    </source>
</evidence>
<dbReference type="RefSeq" id="WP_310017356.1">
    <property type="nucleotide sequence ID" value="NZ_JAVDUM010000002.1"/>
</dbReference>
<name>A0ABU1S8Q6_9MICO</name>
<sequence>MRDALDNPFSPGSDTIPEVWAGRTDQLSDWRDVVRPRRLAGLPERGRTILGEPGLGKSTLVRRIAQEASRAGDWVTPQLRIPAGADPLKLVAEAILKLASDAGLPSSREKRIGAAIARVQAVAVSGFSLTLRGADGPEPYSALTDLLIEVGLAAIARGQVMALIHIDEIQNIIDEKALSQLLIALGDALTHEVEVEVPGGARVSRSLPIAVYLTGLPDFEDMAGARKGATFARRFKTTTLFAIDDEDLAEALQEFVLEGWGIPDENGGTARIRMEPRAAALIAEVCRGEPFLFQLAGEQAWYAGKGQTITAAEVGRGWRGAQREATAHVERVLERLPARERQLLQAMAELPAAERTLSRIAEMMGFAKVTDAGPTSQRLDTVRGIIDRGRPYTFRHRAIEAYLTSDWPGIRVEAMSDEERGDGEPRGFHR</sequence>
<dbReference type="Gene3D" id="3.40.50.300">
    <property type="entry name" value="P-loop containing nucleotide triphosphate hydrolases"/>
    <property type="match status" value="1"/>
</dbReference>
<accession>A0ABU1S8Q6</accession>
<reference evidence="1 2" key="1">
    <citation type="submission" date="2023-07" db="EMBL/GenBank/DDBJ databases">
        <title>Sorghum-associated microbial communities from plants grown in Nebraska, USA.</title>
        <authorList>
            <person name="Schachtman D."/>
        </authorList>
    </citation>
    <scope>NUCLEOTIDE SEQUENCE [LARGE SCALE GENOMIC DNA]</scope>
    <source>
        <strain evidence="1 2">2980</strain>
    </source>
</reference>
<dbReference type="Proteomes" id="UP001259347">
    <property type="component" value="Unassembled WGS sequence"/>
</dbReference>
<proteinExistence type="predicted"/>
<dbReference type="InterPro" id="IPR027417">
    <property type="entry name" value="P-loop_NTPase"/>
</dbReference>